<dbReference type="HOGENOM" id="CLU_852588_0_0_1"/>
<dbReference type="RefSeq" id="XP_016617618.1">
    <property type="nucleotide sequence ID" value="XM_016766460.1"/>
</dbReference>
<dbReference type="OrthoDB" id="1262810at2759"/>
<evidence type="ECO:0000313" key="2">
    <source>
        <dbReference type="Proteomes" id="UP000053789"/>
    </source>
</evidence>
<name>A0A0D2I256_CLAB1</name>
<dbReference type="EMBL" id="KN846992">
    <property type="protein sequence ID" value="KIW90949.1"/>
    <property type="molecule type" value="Genomic_DNA"/>
</dbReference>
<dbReference type="Proteomes" id="UP000053789">
    <property type="component" value="Unassembled WGS sequence"/>
</dbReference>
<protein>
    <submittedName>
        <fullName evidence="1">Uncharacterized protein</fullName>
    </submittedName>
</protein>
<gene>
    <name evidence="1" type="ORF">Z519_08732</name>
</gene>
<accession>A0A0D2I256</accession>
<sequence>MADSEYFPFLELPLPPSDDAESNTWEFLCTHFGVERDDELHFYVSILESIVDANKSAETVTNSPRLYGVYSRIQAGLQNVRIPESEIRKLFEEKSAILIPEGRNQRAFFRTTLEPPSCSWTHLVDELKHLKTSGCTDFDQINSLYTLINELIGQTNVDNVQKLRESIDDDALIYVNVSGCHKWCKIFEYLWASATTIRDRTTLNDHYEDLKDFFVTVLGVSELSFDMMLDELIEKGTRQASVKEVKETLWALTLLLSSNTSAASSRRIPDSRVFPVKYSNGQVALWTSTAHFGSVDRQRLGDSFAGKANLLDFSLDEVRLLKPFFA</sequence>
<dbReference type="AlphaFoldDB" id="A0A0D2I256"/>
<organism evidence="1 2">
    <name type="scientific">Cladophialophora bantiana (strain ATCC 10958 / CBS 173.52 / CDC B-1940 / NIH 8579)</name>
    <name type="common">Xylohypha bantiana</name>
    <dbReference type="NCBI Taxonomy" id="1442370"/>
    <lineage>
        <taxon>Eukaryota</taxon>
        <taxon>Fungi</taxon>
        <taxon>Dikarya</taxon>
        <taxon>Ascomycota</taxon>
        <taxon>Pezizomycotina</taxon>
        <taxon>Eurotiomycetes</taxon>
        <taxon>Chaetothyriomycetidae</taxon>
        <taxon>Chaetothyriales</taxon>
        <taxon>Herpotrichiellaceae</taxon>
        <taxon>Cladophialophora</taxon>
    </lineage>
</organism>
<keyword evidence="2" id="KW-1185">Reference proteome</keyword>
<dbReference type="GeneID" id="27701660"/>
<dbReference type="VEuPathDB" id="FungiDB:Z519_08732"/>
<evidence type="ECO:0000313" key="1">
    <source>
        <dbReference type="EMBL" id="KIW90949.1"/>
    </source>
</evidence>
<reference evidence="1" key="1">
    <citation type="submission" date="2015-01" db="EMBL/GenBank/DDBJ databases">
        <title>The Genome Sequence of Cladophialophora bantiana CBS 173.52.</title>
        <authorList>
            <consortium name="The Broad Institute Genomics Platform"/>
            <person name="Cuomo C."/>
            <person name="de Hoog S."/>
            <person name="Gorbushina A."/>
            <person name="Stielow B."/>
            <person name="Teixiera M."/>
            <person name="Abouelleil A."/>
            <person name="Chapman S.B."/>
            <person name="Priest M."/>
            <person name="Young S.K."/>
            <person name="Wortman J."/>
            <person name="Nusbaum C."/>
            <person name="Birren B."/>
        </authorList>
    </citation>
    <scope>NUCLEOTIDE SEQUENCE [LARGE SCALE GENOMIC DNA]</scope>
    <source>
        <strain evidence="1">CBS 173.52</strain>
    </source>
</reference>
<proteinExistence type="predicted"/>